<dbReference type="RefSeq" id="WP_380602369.1">
    <property type="nucleotide sequence ID" value="NZ_JBHSDU010000014.1"/>
</dbReference>
<dbReference type="Proteomes" id="UP001595904">
    <property type="component" value="Unassembled WGS sequence"/>
</dbReference>
<organism evidence="1 2">
    <name type="scientific">Steroidobacter flavus</name>
    <dbReference type="NCBI Taxonomy" id="1842136"/>
    <lineage>
        <taxon>Bacteria</taxon>
        <taxon>Pseudomonadati</taxon>
        <taxon>Pseudomonadota</taxon>
        <taxon>Gammaproteobacteria</taxon>
        <taxon>Steroidobacterales</taxon>
        <taxon>Steroidobacteraceae</taxon>
        <taxon>Steroidobacter</taxon>
    </lineage>
</organism>
<dbReference type="InterPro" id="IPR039437">
    <property type="entry name" value="FrzH/put_lumazine-bd"/>
</dbReference>
<dbReference type="Gene3D" id="3.10.450.50">
    <property type="match status" value="1"/>
</dbReference>
<dbReference type="Pfam" id="PF12893">
    <property type="entry name" value="Lumazine_bd_2"/>
    <property type="match status" value="1"/>
</dbReference>
<dbReference type="InterPro" id="IPR032710">
    <property type="entry name" value="NTF2-like_dom_sf"/>
</dbReference>
<reference evidence="2" key="1">
    <citation type="journal article" date="2019" name="Int. J. Syst. Evol. Microbiol.">
        <title>The Global Catalogue of Microorganisms (GCM) 10K type strain sequencing project: providing services to taxonomists for standard genome sequencing and annotation.</title>
        <authorList>
            <consortium name="The Broad Institute Genomics Platform"/>
            <consortium name="The Broad Institute Genome Sequencing Center for Infectious Disease"/>
            <person name="Wu L."/>
            <person name="Ma J."/>
        </authorList>
    </citation>
    <scope>NUCLEOTIDE SEQUENCE [LARGE SCALE GENOMIC DNA]</scope>
    <source>
        <strain evidence="2">CGMCC 1.10759</strain>
    </source>
</reference>
<protein>
    <submittedName>
        <fullName evidence="1">Nuclear transport factor 2 family protein</fullName>
    </submittedName>
</protein>
<accession>A0ABV8T2A3</accession>
<keyword evidence="2" id="KW-1185">Reference proteome</keyword>
<evidence type="ECO:0000313" key="1">
    <source>
        <dbReference type="EMBL" id="MFC4312729.1"/>
    </source>
</evidence>
<comment type="caution">
    <text evidence="1">The sequence shown here is derived from an EMBL/GenBank/DDBJ whole genome shotgun (WGS) entry which is preliminary data.</text>
</comment>
<dbReference type="EMBL" id="JBHSDU010000014">
    <property type="protein sequence ID" value="MFC4312729.1"/>
    <property type="molecule type" value="Genomic_DNA"/>
</dbReference>
<gene>
    <name evidence="1" type="ORF">ACFPN2_26830</name>
</gene>
<name>A0ABV8T2A3_9GAMM</name>
<proteinExistence type="predicted"/>
<evidence type="ECO:0000313" key="2">
    <source>
        <dbReference type="Proteomes" id="UP001595904"/>
    </source>
</evidence>
<sequence>MQAQEEIEALLKRYFDGLYYGDATLLKSVFHPQVQLIGDVHGAPYQNSLQGFLDAVSSRESPHQRGEEFQMEALGIEVMNQVAYVKARCPMLGFYHHDYLSLVHDGERWLITKKIFTHAAD</sequence>
<dbReference type="SUPFAM" id="SSF54427">
    <property type="entry name" value="NTF2-like"/>
    <property type="match status" value="1"/>
</dbReference>